<sequence>MFTTFDRFLVRRFLHTFTVLFVTFYGLYCVIDAFTNADDFTEGDVGLSEVLTRMASYYVWQSALVFDMTGPALLVFTVMISLALMVKAGELAPMLAAGVPTYRLALPLLIGTGVVTGLVVANQELLLPAIASKLGAPRGGPVDGDNPTVQPVEDFSSGVCVFSGQLDLANRWIKQAEITLPVPGVVSELTILTADRAVYHPDATLPGYDEPVAGWALTDVNVKYENLPLAPTPPGKVPIVLPINRRNPATGEAGATSELFVRTDIDFDQIHDEAQAAQVCGTPELVRRIRNPAYSGNVRHSFTVKLHERFRQPLLNLLATLLAVPLVIRREARSLVVSLAICVVVMGCLMGLMQGGQLAGSVGLLPPDFAAWLPVIVAGTLATALAGKVLT</sequence>
<evidence type="ECO:0000313" key="7">
    <source>
        <dbReference type="EMBL" id="QDT15649.1"/>
    </source>
</evidence>
<feature type="transmembrane region" description="Helical" evidence="6">
    <location>
        <begin position="369"/>
        <end position="390"/>
    </location>
</feature>
<proteinExistence type="predicted"/>
<accession>A0A517P8E0</accession>
<feature type="transmembrane region" description="Helical" evidence="6">
    <location>
        <begin position="104"/>
        <end position="121"/>
    </location>
</feature>
<feature type="transmembrane region" description="Helical" evidence="6">
    <location>
        <begin position="12"/>
        <end position="37"/>
    </location>
</feature>
<keyword evidence="8" id="KW-1185">Reference proteome</keyword>
<dbReference type="PANTHER" id="PTHR33529">
    <property type="entry name" value="SLR0882 PROTEIN-RELATED"/>
    <property type="match status" value="1"/>
</dbReference>
<keyword evidence="4 6" id="KW-1133">Transmembrane helix</keyword>
<evidence type="ECO:0000256" key="5">
    <source>
        <dbReference type="ARBA" id="ARBA00023136"/>
    </source>
</evidence>
<evidence type="ECO:0000256" key="6">
    <source>
        <dbReference type="SAM" id="Phobius"/>
    </source>
</evidence>
<evidence type="ECO:0000256" key="3">
    <source>
        <dbReference type="ARBA" id="ARBA00022692"/>
    </source>
</evidence>
<keyword evidence="2" id="KW-1003">Cell membrane</keyword>
<protein>
    <submittedName>
        <fullName evidence="7">Putative permease YjgP/YjgQ family protein</fullName>
    </submittedName>
</protein>
<keyword evidence="3 6" id="KW-0812">Transmembrane</keyword>
<dbReference type="InterPro" id="IPR005495">
    <property type="entry name" value="LptG/LptF_permease"/>
</dbReference>
<gene>
    <name evidence="7" type="ORF">CA12_17340</name>
</gene>
<comment type="subcellular location">
    <subcellularLocation>
        <location evidence="1">Cell membrane</location>
        <topology evidence="1">Multi-pass membrane protein</topology>
    </subcellularLocation>
</comment>
<dbReference type="Pfam" id="PF03739">
    <property type="entry name" value="LptF_LptG"/>
    <property type="match status" value="2"/>
</dbReference>
<dbReference type="Proteomes" id="UP000318741">
    <property type="component" value="Chromosome"/>
</dbReference>
<dbReference type="KEGG" id="acaf:CA12_17340"/>
<keyword evidence="5 6" id="KW-0472">Membrane</keyword>
<reference evidence="7 8" key="1">
    <citation type="submission" date="2019-02" db="EMBL/GenBank/DDBJ databases">
        <title>Deep-cultivation of Planctomycetes and their phenomic and genomic characterization uncovers novel biology.</title>
        <authorList>
            <person name="Wiegand S."/>
            <person name="Jogler M."/>
            <person name="Boedeker C."/>
            <person name="Pinto D."/>
            <person name="Vollmers J."/>
            <person name="Rivas-Marin E."/>
            <person name="Kohn T."/>
            <person name="Peeters S.H."/>
            <person name="Heuer A."/>
            <person name="Rast P."/>
            <person name="Oberbeckmann S."/>
            <person name="Bunk B."/>
            <person name="Jeske O."/>
            <person name="Meyerdierks A."/>
            <person name="Storesund J.E."/>
            <person name="Kallscheuer N."/>
            <person name="Luecker S."/>
            <person name="Lage O.M."/>
            <person name="Pohl T."/>
            <person name="Merkel B.J."/>
            <person name="Hornburger P."/>
            <person name="Mueller R.-W."/>
            <person name="Bruemmer F."/>
            <person name="Labrenz M."/>
            <person name="Spormann A.M."/>
            <person name="Op den Camp H."/>
            <person name="Overmann J."/>
            <person name="Amann R."/>
            <person name="Jetten M.S.M."/>
            <person name="Mascher T."/>
            <person name="Medema M.H."/>
            <person name="Devos D.P."/>
            <person name="Kaster A.-K."/>
            <person name="Ovreas L."/>
            <person name="Rohde M."/>
            <person name="Galperin M.Y."/>
            <person name="Jogler C."/>
        </authorList>
    </citation>
    <scope>NUCLEOTIDE SEQUENCE [LARGE SCALE GENOMIC DNA]</scope>
    <source>
        <strain evidence="7 8">CA12</strain>
    </source>
</reference>
<dbReference type="AlphaFoldDB" id="A0A517P8E0"/>
<feature type="transmembrane region" description="Helical" evidence="6">
    <location>
        <begin position="335"/>
        <end position="357"/>
    </location>
</feature>
<name>A0A517P8E0_9PLAN</name>
<dbReference type="GO" id="GO:0015920">
    <property type="term" value="P:lipopolysaccharide transport"/>
    <property type="evidence" value="ECO:0007669"/>
    <property type="project" value="TreeGrafter"/>
</dbReference>
<evidence type="ECO:0000256" key="4">
    <source>
        <dbReference type="ARBA" id="ARBA00022989"/>
    </source>
</evidence>
<dbReference type="GO" id="GO:0043190">
    <property type="term" value="C:ATP-binding cassette (ABC) transporter complex"/>
    <property type="evidence" value="ECO:0007669"/>
    <property type="project" value="TreeGrafter"/>
</dbReference>
<evidence type="ECO:0000256" key="1">
    <source>
        <dbReference type="ARBA" id="ARBA00004651"/>
    </source>
</evidence>
<feature type="transmembrane region" description="Helical" evidence="6">
    <location>
        <begin position="310"/>
        <end position="328"/>
    </location>
</feature>
<dbReference type="RefSeq" id="WP_165700636.1">
    <property type="nucleotide sequence ID" value="NZ_CP036265.1"/>
</dbReference>
<organism evidence="7 8">
    <name type="scientific">Alienimonas californiensis</name>
    <dbReference type="NCBI Taxonomy" id="2527989"/>
    <lineage>
        <taxon>Bacteria</taxon>
        <taxon>Pseudomonadati</taxon>
        <taxon>Planctomycetota</taxon>
        <taxon>Planctomycetia</taxon>
        <taxon>Planctomycetales</taxon>
        <taxon>Planctomycetaceae</taxon>
        <taxon>Alienimonas</taxon>
    </lineage>
</organism>
<feature type="transmembrane region" description="Helical" evidence="6">
    <location>
        <begin position="57"/>
        <end position="84"/>
    </location>
</feature>
<evidence type="ECO:0000313" key="8">
    <source>
        <dbReference type="Proteomes" id="UP000318741"/>
    </source>
</evidence>
<evidence type="ECO:0000256" key="2">
    <source>
        <dbReference type="ARBA" id="ARBA00022475"/>
    </source>
</evidence>
<dbReference type="EMBL" id="CP036265">
    <property type="protein sequence ID" value="QDT15649.1"/>
    <property type="molecule type" value="Genomic_DNA"/>
</dbReference>
<dbReference type="PANTHER" id="PTHR33529:SF2">
    <property type="entry name" value="LIPOPOLYSACCHARIDE EXPORT SYSTEM PERMEASE PROTEIN LPTG"/>
    <property type="match status" value="1"/>
</dbReference>